<keyword evidence="2" id="KW-0812">Transmembrane</keyword>
<keyword evidence="2" id="KW-1133">Transmembrane helix</keyword>
<dbReference type="InterPro" id="IPR004564">
    <property type="entry name" value="OM_lipoprot_carrier_LolA-like"/>
</dbReference>
<dbReference type="Pfam" id="PF03548">
    <property type="entry name" value="LolA"/>
    <property type="match status" value="1"/>
</dbReference>
<comment type="caution">
    <text evidence="3">The sequence shown here is derived from an EMBL/GenBank/DDBJ whole genome shotgun (WGS) entry which is preliminary data.</text>
</comment>
<evidence type="ECO:0000256" key="2">
    <source>
        <dbReference type="SAM" id="Phobius"/>
    </source>
</evidence>
<dbReference type="SUPFAM" id="SSF89392">
    <property type="entry name" value="Prokaryotic lipoproteins and lipoprotein localization factors"/>
    <property type="match status" value="1"/>
</dbReference>
<protein>
    <submittedName>
        <fullName evidence="3">Outer-membrane lipoprotein carrier protein</fullName>
    </submittedName>
</protein>
<keyword evidence="2" id="KW-0472">Membrane</keyword>
<keyword evidence="3" id="KW-0449">Lipoprotein</keyword>
<gene>
    <name evidence="3" type="ORF">AA15669_0092</name>
</gene>
<sequence>MKHAAKRRWWSALFYVGVLSAVPLGISGCATSGYAHLPSDQQEAVRRIEDYLNSIASLRADFAQEGPGQQQGDGQFTYNTRVLKMDYALPQGMTLVARNERLTLKDPSNGSVTKISLKRNPLGYLLRHPLRFNDGIQVTNVIHGSDSLQISLAEADNPSQGLLTMQFSDLHGRLSLIGLQGVDAHGHHFGLSLFNVKEELSEPNDVVSPSSSAQ</sequence>
<dbReference type="RefSeq" id="WP_018979621.1">
    <property type="nucleotide sequence ID" value="NZ_BAQD01000001.1"/>
</dbReference>
<evidence type="ECO:0000256" key="1">
    <source>
        <dbReference type="ARBA" id="ARBA00022729"/>
    </source>
</evidence>
<dbReference type="Gene3D" id="2.50.20.10">
    <property type="entry name" value="Lipoprotein localisation LolA/LolB/LppX"/>
    <property type="match status" value="1"/>
</dbReference>
<dbReference type="Proteomes" id="UP001062901">
    <property type="component" value="Unassembled WGS sequence"/>
</dbReference>
<dbReference type="EMBL" id="BAQD01000001">
    <property type="protein sequence ID" value="GBQ04687.1"/>
    <property type="molecule type" value="Genomic_DNA"/>
</dbReference>
<evidence type="ECO:0000313" key="4">
    <source>
        <dbReference type="Proteomes" id="UP001062901"/>
    </source>
</evidence>
<name>A0ABQ0NVZ2_9PROT</name>
<reference evidence="3" key="1">
    <citation type="submission" date="2013-04" db="EMBL/GenBank/DDBJ databases">
        <title>The genome sequencing project of 58 acetic acid bacteria.</title>
        <authorList>
            <person name="Okamoto-Kainuma A."/>
            <person name="Ishikawa M."/>
            <person name="Umino S."/>
            <person name="Koizumi Y."/>
            <person name="Shiwa Y."/>
            <person name="Yoshikawa H."/>
            <person name="Matsutani M."/>
            <person name="Matsushita K."/>
        </authorList>
    </citation>
    <scope>NUCLEOTIDE SEQUENCE</scope>
    <source>
        <strain evidence="3">DSM 15669</strain>
    </source>
</reference>
<dbReference type="PROSITE" id="PS51257">
    <property type="entry name" value="PROKAR_LIPOPROTEIN"/>
    <property type="match status" value="1"/>
</dbReference>
<keyword evidence="1" id="KW-0732">Signal</keyword>
<accession>A0ABQ0NVZ2</accession>
<feature type="transmembrane region" description="Helical" evidence="2">
    <location>
        <begin position="12"/>
        <end position="37"/>
    </location>
</feature>
<evidence type="ECO:0000313" key="3">
    <source>
        <dbReference type="EMBL" id="GBQ04687.1"/>
    </source>
</evidence>
<organism evidence="3 4">
    <name type="scientific">Saccharibacter floricola DSM 15669</name>
    <dbReference type="NCBI Taxonomy" id="1123227"/>
    <lineage>
        <taxon>Bacteria</taxon>
        <taxon>Pseudomonadati</taxon>
        <taxon>Pseudomonadota</taxon>
        <taxon>Alphaproteobacteria</taxon>
        <taxon>Acetobacterales</taxon>
        <taxon>Acetobacteraceae</taxon>
        <taxon>Saccharibacter</taxon>
    </lineage>
</organism>
<proteinExistence type="predicted"/>
<keyword evidence="4" id="KW-1185">Reference proteome</keyword>
<dbReference type="InterPro" id="IPR029046">
    <property type="entry name" value="LolA/LolB/LppX"/>
</dbReference>